<feature type="transmembrane region" description="Helical" evidence="1">
    <location>
        <begin position="306"/>
        <end position="324"/>
    </location>
</feature>
<feature type="transmembrane region" description="Helical" evidence="1">
    <location>
        <begin position="276"/>
        <end position="294"/>
    </location>
</feature>
<dbReference type="AlphaFoldDB" id="A0A7C6ECI1"/>
<keyword evidence="1" id="KW-0812">Transmembrane</keyword>
<feature type="transmembrane region" description="Helical" evidence="1">
    <location>
        <begin position="230"/>
        <end position="247"/>
    </location>
</feature>
<protein>
    <recommendedName>
        <fullName evidence="3">O-antigen ligase domain-containing protein</fullName>
    </recommendedName>
</protein>
<name>A0A7C6ECI1_UNCW3</name>
<sequence>MSSIDSSINIQLAKQKQYYLLIVFIAIELLILFAFIQGEIGKVLIAIIGLLFVFFSAFSVERSYYLVALYFLITPDKGYAHLFPGWKMFFTWYLGLPLLVWLFFNWFLSLLHNQIHYEQDSRSIGLSRINNSISLRTTDKLLIIFICAFSISAILGILRGFNRLYWAWNFLALLMYLGYFIFLYSPLSQKPRRLFDFAVFCALVASLQYINSTIHFGISSVVLTRLMSEHIHLTPLALIYLGATILYDSNKLRRWLALLIFPVILVGLLLSQQRSLYGSVFLALVILILVFAYNQRLYLLKNATKIIYGIIGTIIFLGGLYILLQNLTQGRLLTTVFTRIIIFLSPKMVKYDISAITRISEIKNALSTVGNDFLFGRGLGDAVVTRWREVEQITVDNTFAYLYWKTGLVGLLSFVAFIIYFLKRGMTTLRKHLMAEEKIFVLSALLNILALLIVAIFNVCLAAYRPMLVWSATFAVVELIARKYEGKTATGLLRDNR</sequence>
<accession>A0A7C6ECI1</accession>
<feature type="transmembrane region" description="Helical" evidence="1">
    <location>
        <begin position="254"/>
        <end position="270"/>
    </location>
</feature>
<evidence type="ECO:0000256" key="1">
    <source>
        <dbReference type="SAM" id="Phobius"/>
    </source>
</evidence>
<organism evidence="2">
    <name type="scientific">candidate division WOR-3 bacterium</name>
    <dbReference type="NCBI Taxonomy" id="2052148"/>
    <lineage>
        <taxon>Bacteria</taxon>
        <taxon>Bacteria division WOR-3</taxon>
    </lineage>
</organism>
<feature type="transmembrane region" description="Helical" evidence="1">
    <location>
        <begin position="92"/>
        <end position="111"/>
    </location>
</feature>
<dbReference type="InterPro" id="IPR051533">
    <property type="entry name" value="WaaL-like"/>
</dbReference>
<keyword evidence="1" id="KW-1133">Transmembrane helix</keyword>
<keyword evidence="1" id="KW-0472">Membrane</keyword>
<feature type="transmembrane region" description="Helical" evidence="1">
    <location>
        <begin position="43"/>
        <end position="72"/>
    </location>
</feature>
<feature type="transmembrane region" description="Helical" evidence="1">
    <location>
        <begin position="164"/>
        <end position="185"/>
    </location>
</feature>
<dbReference type="PANTHER" id="PTHR37422">
    <property type="entry name" value="TEICHURONIC ACID BIOSYNTHESIS PROTEIN TUAE"/>
    <property type="match status" value="1"/>
</dbReference>
<feature type="transmembrane region" description="Helical" evidence="1">
    <location>
        <begin position="442"/>
        <end position="464"/>
    </location>
</feature>
<dbReference type="PANTHER" id="PTHR37422:SF13">
    <property type="entry name" value="LIPOPOLYSACCHARIDE BIOSYNTHESIS PROTEIN PA4999-RELATED"/>
    <property type="match status" value="1"/>
</dbReference>
<reference evidence="2" key="1">
    <citation type="journal article" date="2020" name="mSystems">
        <title>Genome- and Community-Level Interaction Insights into Carbon Utilization and Element Cycling Functions of Hydrothermarchaeota in Hydrothermal Sediment.</title>
        <authorList>
            <person name="Zhou Z."/>
            <person name="Liu Y."/>
            <person name="Xu W."/>
            <person name="Pan J."/>
            <person name="Luo Z.H."/>
            <person name="Li M."/>
        </authorList>
    </citation>
    <scope>NUCLEOTIDE SEQUENCE [LARGE SCALE GENOMIC DNA]</scope>
    <source>
        <strain evidence="2">SpSt-876</strain>
    </source>
</reference>
<feature type="transmembrane region" description="Helical" evidence="1">
    <location>
        <begin position="197"/>
        <end position="218"/>
    </location>
</feature>
<proteinExistence type="predicted"/>
<evidence type="ECO:0008006" key="3">
    <source>
        <dbReference type="Google" id="ProtNLM"/>
    </source>
</evidence>
<feature type="transmembrane region" description="Helical" evidence="1">
    <location>
        <begin position="18"/>
        <end position="36"/>
    </location>
</feature>
<feature type="transmembrane region" description="Helical" evidence="1">
    <location>
        <begin position="402"/>
        <end position="422"/>
    </location>
</feature>
<gene>
    <name evidence="2" type="ORF">ENW73_02990</name>
</gene>
<dbReference type="EMBL" id="DTLI01000074">
    <property type="protein sequence ID" value="HHS51820.1"/>
    <property type="molecule type" value="Genomic_DNA"/>
</dbReference>
<evidence type="ECO:0000313" key="2">
    <source>
        <dbReference type="EMBL" id="HHS51820.1"/>
    </source>
</evidence>
<feature type="transmembrane region" description="Helical" evidence="1">
    <location>
        <begin position="141"/>
        <end position="158"/>
    </location>
</feature>
<comment type="caution">
    <text evidence="2">The sequence shown here is derived from an EMBL/GenBank/DDBJ whole genome shotgun (WGS) entry which is preliminary data.</text>
</comment>